<evidence type="ECO:0000256" key="9">
    <source>
        <dbReference type="ARBA" id="ARBA00024195"/>
    </source>
</evidence>
<dbReference type="PROSITE" id="PS50240">
    <property type="entry name" value="TRYPSIN_DOM"/>
    <property type="match status" value="1"/>
</dbReference>
<dbReference type="PRINTS" id="PR00722">
    <property type="entry name" value="CHYMOTRYPSIN"/>
</dbReference>
<evidence type="ECO:0000256" key="4">
    <source>
        <dbReference type="ARBA" id="ARBA00022729"/>
    </source>
</evidence>
<dbReference type="GO" id="GO:0005615">
    <property type="term" value="C:extracellular space"/>
    <property type="evidence" value="ECO:0007669"/>
    <property type="project" value="TreeGrafter"/>
</dbReference>
<dbReference type="Pfam" id="PF00089">
    <property type="entry name" value="Trypsin"/>
    <property type="match status" value="1"/>
</dbReference>
<evidence type="ECO:0000256" key="5">
    <source>
        <dbReference type="ARBA" id="ARBA00022801"/>
    </source>
</evidence>
<dbReference type="Gene3D" id="2.40.10.10">
    <property type="entry name" value="Trypsin-like serine proteases"/>
    <property type="match status" value="1"/>
</dbReference>
<evidence type="ECO:0000256" key="7">
    <source>
        <dbReference type="ARBA" id="ARBA00023157"/>
    </source>
</evidence>
<dbReference type="GO" id="GO:0006508">
    <property type="term" value="P:proteolysis"/>
    <property type="evidence" value="ECO:0007669"/>
    <property type="project" value="UniProtKB-KW"/>
</dbReference>
<keyword evidence="3" id="KW-0645">Protease</keyword>
<reference evidence="13 14" key="1">
    <citation type="submission" date="2024-05" db="EMBL/GenBank/DDBJ databases">
        <authorList>
            <person name="Wallberg A."/>
        </authorList>
    </citation>
    <scope>NUCLEOTIDE SEQUENCE [LARGE SCALE GENOMIC DNA]</scope>
</reference>
<gene>
    <name evidence="13" type="ORF">MNOR_LOCUS22395</name>
</gene>
<dbReference type="InterPro" id="IPR050127">
    <property type="entry name" value="Serine_Proteases_S1"/>
</dbReference>
<feature type="domain" description="Peptidase S1" evidence="11">
    <location>
        <begin position="112"/>
        <end position="362"/>
    </location>
</feature>
<organism evidence="13 14">
    <name type="scientific">Meganyctiphanes norvegica</name>
    <name type="common">Northern krill</name>
    <name type="synonym">Thysanopoda norvegica</name>
    <dbReference type="NCBI Taxonomy" id="48144"/>
    <lineage>
        <taxon>Eukaryota</taxon>
        <taxon>Metazoa</taxon>
        <taxon>Ecdysozoa</taxon>
        <taxon>Arthropoda</taxon>
        <taxon>Crustacea</taxon>
        <taxon>Multicrustacea</taxon>
        <taxon>Malacostraca</taxon>
        <taxon>Eumalacostraca</taxon>
        <taxon>Eucarida</taxon>
        <taxon>Euphausiacea</taxon>
        <taxon>Euphausiidae</taxon>
        <taxon>Meganyctiphanes</taxon>
    </lineage>
</organism>
<dbReference type="InterPro" id="IPR022700">
    <property type="entry name" value="CLIP"/>
</dbReference>
<evidence type="ECO:0000256" key="8">
    <source>
        <dbReference type="ARBA" id="ARBA00023180"/>
    </source>
</evidence>
<evidence type="ECO:0000313" key="13">
    <source>
        <dbReference type="EMBL" id="CAL4121224.1"/>
    </source>
</evidence>
<evidence type="ECO:0000256" key="3">
    <source>
        <dbReference type="ARBA" id="ARBA00022670"/>
    </source>
</evidence>
<dbReference type="PROSITE" id="PS00134">
    <property type="entry name" value="TRYPSIN_HIS"/>
    <property type="match status" value="1"/>
</dbReference>
<comment type="subcellular location">
    <subcellularLocation>
        <location evidence="1">Secreted</location>
    </subcellularLocation>
</comment>
<evidence type="ECO:0000259" key="12">
    <source>
        <dbReference type="PROSITE" id="PS51888"/>
    </source>
</evidence>
<name>A0AAV2RCK9_MEGNR</name>
<protein>
    <submittedName>
        <fullName evidence="13">Uncharacterized protein</fullName>
    </submittedName>
</protein>
<dbReference type="PROSITE" id="PS51888">
    <property type="entry name" value="CLIP"/>
    <property type="match status" value="1"/>
</dbReference>
<dbReference type="InterPro" id="IPR018114">
    <property type="entry name" value="TRYPSIN_HIS"/>
</dbReference>
<dbReference type="InterPro" id="IPR009003">
    <property type="entry name" value="Peptidase_S1_PA"/>
</dbReference>
<proteinExistence type="inferred from homology"/>
<dbReference type="SUPFAM" id="SSF50494">
    <property type="entry name" value="Trypsin-like serine proteases"/>
    <property type="match status" value="1"/>
</dbReference>
<keyword evidence="8" id="KW-0325">Glycoprotein</keyword>
<feature type="signal peptide" evidence="10">
    <location>
        <begin position="1"/>
        <end position="24"/>
    </location>
</feature>
<dbReference type="SMART" id="SM00680">
    <property type="entry name" value="CLIP"/>
    <property type="match status" value="1"/>
</dbReference>
<dbReference type="AlphaFoldDB" id="A0AAV2RCK9"/>
<keyword evidence="2" id="KW-0964">Secreted</keyword>
<evidence type="ECO:0000256" key="2">
    <source>
        <dbReference type="ARBA" id="ARBA00022525"/>
    </source>
</evidence>
<sequence length="363" mass="39961">MVTCRGSYILCSFLFILILKETSSQVVFPTPSPNGSCQDRAGRQGTCRIITECRSALDNLQVERPTICEFRGRIPVVCCIEAGVSPPNSIPECGRQLRSRQIQTNELLVNRIANGAPSDLNEWPWMALLGEKVGDSMNWFCSGVLINSKWILTAAHCTNRRNATVVRLGEYNFNDDNDGAQHMDVGVARVIFHDDYKLRQVYHDLSLIELDQHVGFTDGVSPLCLPWGQEGNRNLVGRKLEVTGWGAEFLNGPLVEILMEAELKGFTNGFCEENYSPLIDYPVSFPEGINQKILCIGDDTRQGVSACGGDSGGPSVYQDETGRYLLGGIVSAGYGCGKNDFPGIQVKVAHPQNLAWIKKHAFA</sequence>
<keyword evidence="5" id="KW-0378">Hydrolase</keyword>
<dbReference type="CDD" id="cd00190">
    <property type="entry name" value="Tryp_SPc"/>
    <property type="match status" value="1"/>
</dbReference>
<comment type="caution">
    <text evidence="13">The sequence shown here is derived from an EMBL/GenBank/DDBJ whole genome shotgun (WGS) entry which is preliminary data.</text>
</comment>
<keyword evidence="7" id="KW-1015">Disulfide bond</keyword>
<evidence type="ECO:0000313" key="14">
    <source>
        <dbReference type="Proteomes" id="UP001497623"/>
    </source>
</evidence>
<feature type="domain" description="Clip" evidence="12">
    <location>
        <begin position="36"/>
        <end position="79"/>
    </location>
</feature>
<evidence type="ECO:0000256" key="10">
    <source>
        <dbReference type="SAM" id="SignalP"/>
    </source>
</evidence>
<dbReference type="PANTHER" id="PTHR24264">
    <property type="entry name" value="TRYPSIN-RELATED"/>
    <property type="match status" value="1"/>
</dbReference>
<dbReference type="SMART" id="SM00020">
    <property type="entry name" value="Tryp_SPc"/>
    <property type="match status" value="1"/>
</dbReference>
<keyword evidence="4 10" id="KW-0732">Signal</keyword>
<evidence type="ECO:0000259" key="11">
    <source>
        <dbReference type="PROSITE" id="PS50240"/>
    </source>
</evidence>
<accession>A0AAV2RCK9</accession>
<feature type="chain" id="PRO_5043954509" evidence="10">
    <location>
        <begin position="25"/>
        <end position="363"/>
    </location>
</feature>
<dbReference type="GO" id="GO:0004252">
    <property type="term" value="F:serine-type endopeptidase activity"/>
    <property type="evidence" value="ECO:0007669"/>
    <property type="project" value="InterPro"/>
</dbReference>
<keyword evidence="14" id="KW-1185">Reference proteome</keyword>
<dbReference type="Proteomes" id="UP001497623">
    <property type="component" value="Unassembled WGS sequence"/>
</dbReference>
<dbReference type="InterPro" id="IPR001314">
    <property type="entry name" value="Peptidase_S1A"/>
</dbReference>
<dbReference type="InterPro" id="IPR043504">
    <property type="entry name" value="Peptidase_S1_PA_chymotrypsin"/>
</dbReference>
<comment type="similarity">
    <text evidence="9">Belongs to the peptidase S1 family. CLIP subfamily.</text>
</comment>
<dbReference type="FunFam" id="2.40.10.10:FF:000028">
    <property type="entry name" value="Serine protease easter"/>
    <property type="match status" value="1"/>
</dbReference>
<dbReference type="EMBL" id="CAXKWB010018809">
    <property type="protein sequence ID" value="CAL4121224.1"/>
    <property type="molecule type" value="Genomic_DNA"/>
</dbReference>
<dbReference type="PANTHER" id="PTHR24264:SF65">
    <property type="entry name" value="SRCR DOMAIN-CONTAINING PROTEIN"/>
    <property type="match status" value="1"/>
</dbReference>
<dbReference type="InterPro" id="IPR001254">
    <property type="entry name" value="Trypsin_dom"/>
</dbReference>
<evidence type="ECO:0000256" key="6">
    <source>
        <dbReference type="ARBA" id="ARBA00022825"/>
    </source>
</evidence>
<keyword evidence="6" id="KW-0720">Serine protease</keyword>
<evidence type="ECO:0000256" key="1">
    <source>
        <dbReference type="ARBA" id="ARBA00004613"/>
    </source>
</evidence>